<feature type="compositionally biased region" description="Low complexity" evidence="1">
    <location>
        <begin position="57"/>
        <end position="67"/>
    </location>
</feature>
<organism evidence="2 3">
    <name type="scientific">Stylosanthes scabra</name>
    <dbReference type="NCBI Taxonomy" id="79078"/>
    <lineage>
        <taxon>Eukaryota</taxon>
        <taxon>Viridiplantae</taxon>
        <taxon>Streptophyta</taxon>
        <taxon>Embryophyta</taxon>
        <taxon>Tracheophyta</taxon>
        <taxon>Spermatophyta</taxon>
        <taxon>Magnoliopsida</taxon>
        <taxon>eudicotyledons</taxon>
        <taxon>Gunneridae</taxon>
        <taxon>Pentapetalae</taxon>
        <taxon>rosids</taxon>
        <taxon>fabids</taxon>
        <taxon>Fabales</taxon>
        <taxon>Fabaceae</taxon>
        <taxon>Papilionoideae</taxon>
        <taxon>50 kb inversion clade</taxon>
        <taxon>dalbergioids sensu lato</taxon>
        <taxon>Dalbergieae</taxon>
        <taxon>Pterocarpus clade</taxon>
        <taxon>Stylosanthes</taxon>
    </lineage>
</organism>
<protein>
    <submittedName>
        <fullName evidence="2">Uncharacterized protein</fullName>
    </submittedName>
</protein>
<name>A0ABU6XUR0_9FABA</name>
<sequence length="103" mass="12164">MRDVLLKRPMGNSRNLLPYPVFIARLAIRHQVPEFPRDEIYNQPEQQEEQQPPPPSAASEIPSSSIQRPPEPSLREIMRYLERHERLLRRQGGQLQNTQNMIR</sequence>
<evidence type="ECO:0000256" key="1">
    <source>
        <dbReference type="SAM" id="MobiDB-lite"/>
    </source>
</evidence>
<feature type="region of interest" description="Disordered" evidence="1">
    <location>
        <begin position="36"/>
        <end position="73"/>
    </location>
</feature>
<reference evidence="2 3" key="1">
    <citation type="journal article" date="2023" name="Plants (Basel)">
        <title>Bridging the Gap: Combining Genomics and Transcriptomics Approaches to Understand Stylosanthes scabra, an Orphan Legume from the Brazilian Caatinga.</title>
        <authorList>
            <person name="Ferreira-Neto J.R.C."/>
            <person name="da Silva M.D."/>
            <person name="Binneck E."/>
            <person name="de Melo N.F."/>
            <person name="da Silva R.H."/>
            <person name="de Melo A.L.T.M."/>
            <person name="Pandolfi V."/>
            <person name="Bustamante F.O."/>
            <person name="Brasileiro-Vidal A.C."/>
            <person name="Benko-Iseppon A.M."/>
        </authorList>
    </citation>
    <scope>NUCLEOTIDE SEQUENCE [LARGE SCALE GENOMIC DNA]</scope>
    <source>
        <tissue evidence="2">Leaves</tissue>
    </source>
</reference>
<dbReference type="Proteomes" id="UP001341840">
    <property type="component" value="Unassembled WGS sequence"/>
</dbReference>
<dbReference type="EMBL" id="JASCZI010213532">
    <property type="protein sequence ID" value="MED6201384.1"/>
    <property type="molecule type" value="Genomic_DNA"/>
</dbReference>
<keyword evidence="3" id="KW-1185">Reference proteome</keyword>
<gene>
    <name evidence="2" type="ORF">PIB30_094411</name>
</gene>
<evidence type="ECO:0000313" key="3">
    <source>
        <dbReference type="Proteomes" id="UP001341840"/>
    </source>
</evidence>
<comment type="caution">
    <text evidence="2">The sequence shown here is derived from an EMBL/GenBank/DDBJ whole genome shotgun (WGS) entry which is preliminary data.</text>
</comment>
<accession>A0ABU6XUR0</accession>
<proteinExistence type="predicted"/>
<evidence type="ECO:0000313" key="2">
    <source>
        <dbReference type="EMBL" id="MED6201384.1"/>
    </source>
</evidence>